<evidence type="ECO:0000256" key="2">
    <source>
        <dbReference type="SAM" id="Phobius"/>
    </source>
</evidence>
<dbReference type="Proteomes" id="UP000385207">
    <property type="component" value="Unassembled WGS sequence"/>
</dbReference>
<proteinExistence type="predicted"/>
<dbReference type="AlphaFoldDB" id="A0A5E7MMF8"/>
<keyword evidence="2" id="KW-0472">Membrane</keyword>
<accession>A0A5E7MMF8</accession>
<feature type="transmembrane region" description="Helical" evidence="2">
    <location>
        <begin position="104"/>
        <end position="124"/>
    </location>
</feature>
<reference evidence="3 4" key="1">
    <citation type="submission" date="2019-09" db="EMBL/GenBank/DDBJ databases">
        <authorList>
            <person name="Chandra G."/>
            <person name="Truman W A."/>
        </authorList>
    </citation>
    <scope>NUCLEOTIDE SEQUENCE [LARGE SCALE GENOMIC DNA]</scope>
    <source>
        <strain evidence="3">PS862</strain>
    </source>
</reference>
<feature type="region of interest" description="Disordered" evidence="1">
    <location>
        <begin position="142"/>
        <end position="167"/>
    </location>
</feature>
<feature type="region of interest" description="Disordered" evidence="1">
    <location>
        <begin position="1"/>
        <end position="41"/>
    </location>
</feature>
<organism evidence="3 4">
    <name type="scientific">Pseudomonas fluorescens</name>
    <dbReference type="NCBI Taxonomy" id="294"/>
    <lineage>
        <taxon>Bacteria</taxon>
        <taxon>Pseudomonadati</taxon>
        <taxon>Pseudomonadota</taxon>
        <taxon>Gammaproteobacteria</taxon>
        <taxon>Pseudomonadales</taxon>
        <taxon>Pseudomonadaceae</taxon>
        <taxon>Pseudomonas</taxon>
    </lineage>
</organism>
<keyword evidence="2" id="KW-0812">Transmembrane</keyword>
<feature type="compositionally biased region" description="Pro residues" evidence="1">
    <location>
        <begin position="148"/>
        <end position="159"/>
    </location>
</feature>
<feature type="compositionally biased region" description="Basic and acidic residues" evidence="1">
    <location>
        <begin position="32"/>
        <end position="41"/>
    </location>
</feature>
<name>A0A5E7MMF8_PSEFL</name>
<evidence type="ECO:0000313" key="4">
    <source>
        <dbReference type="Proteomes" id="UP000385207"/>
    </source>
</evidence>
<dbReference type="RefSeq" id="WP_150784636.1">
    <property type="nucleotide sequence ID" value="NZ_CABVII010000019.1"/>
</dbReference>
<evidence type="ECO:0000313" key="3">
    <source>
        <dbReference type="EMBL" id="VVP25753.1"/>
    </source>
</evidence>
<dbReference type="OrthoDB" id="6905841at2"/>
<feature type="compositionally biased region" description="Polar residues" evidence="1">
    <location>
        <begin position="16"/>
        <end position="28"/>
    </location>
</feature>
<protein>
    <submittedName>
        <fullName evidence="3">Uncharacterized protein</fullName>
    </submittedName>
</protein>
<dbReference type="EMBL" id="CABVII010000019">
    <property type="protein sequence ID" value="VVP25753.1"/>
    <property type="molecule type" value="Genomic_DNA"/>
</dbReference>
<keyword evidence="2" id="KW-1133">Transmembrane helix</keyword>
<gene>
    <name evidence="3" type="ORF">PS862_04092</name>
</gene>
<sequence>MGAIDESLLRKLEQSGRGSSLPSGSDNGKSGGHTERMNEISREEFNAKLETIEVKMDARVESVSAKIDGFLSAQAERDKRLDATLSQIGANHAEIQSSLGSMKAAMVITAVSTVLAIVFGIASFNTALTANMMAAFQVGLSKSEQSQVPPPVPTIPPENPTNQPAQK</sequence>
<evidence type="ECO:0000256" key="1">
    <source>
        <dbReference type="SAM" id="MobiDB-lite"/>
    </source>
</evidence>